<keyword evidence="3" id="KW-0564">Palmitate</keyword>
<evidence type="ECO:0000256" key="3">
    <source>
        <dbReference type="ARBA" id="ARBA00023139"/>
    </source>
</evidence>
<evidence type="ECO:0000256" key="1">
    <source>
        <dbReference type="ARBA" id="ARBA00022729"/>
    </source>
</evidence>
<dbReference type="HAMAP" id="MF_01186">
    <property type="entry name" value="LPS_assembly_LptE"/>
    <property type="match status" value="1"/>
</dbReference>
<keyword evidence="2 6" id="KW-0472">Membrane</keyword>
<proteinExistence type="inferred from homology"/>
<comment type="caution">
    <text evidence="8">The sequence shown here is derived from an EMBL/GenBank/DDBJ whole genome shotgun (WGS) entry which is preliminary data.</text>
</comment>
<feature type="region of interest" description="Disordered" evidence="7">
    <location>
        <begin position="158"/>
        <end position="178"/>
    </location>
</feature>
<dbReference type="OrthoDB" id="5298094at2"/>
<dbReference type="GO" id="GO:0015920">
    <property type="term" value="P:lipopolysaccharide transport"/>
    <property type="evidence" value="ECO:0007669"/>
    <property type="project" value="TreeGrafter"/>
</dbReference>
<evidence type="ECO:0000313" key="9">
    <source>
        <dbReference type="Proteomes" id="UP000033618"/>
    </source>
</evidence>
<evidence type="ECO:0000256" key="4">
    <source>
        <dbReference type="ARBA" id="ARBA00023237"/>
    </source>
</evidence>
<keyword evidence="1" id="KW-0732">Signal</keyword>
<dbReference type="PATRIC" id="fig|28092.6.peg.3191"/>
<dbReference type="EMBL" id="LAQU01000013">
    <property type="protein sequence ID" value="KKB63105.1"/>
    <property type="molecule type" value="Genomic_DNA"/>
</dbReference>
<dbReference type="PANTHER" id="PTHR38098:SF1">
    <property type="entry name" value="LPS-ASSEMBLY LIPOPROTEIN LPTE"/>
    <property type="match status" value="1"/>
</dbReference>
<name>A0A0F5JZK5_9BURK</name>
<dbReference type="GO" id="GO:1990351">
    <property type="term" value="C:transporter complex"/>
    <property type="evidence" value="ECO:0007669"/>
    <property type="project" value="TreeGrafter"/>
</dbReference>
<dbReference type="InterPro" id="IPR007485">
    <property type="entry name" value="LPS_assembly_LptE"/>
</dbReference>
<keyword evidence="5" id="KW-0449">Lipoprotein</keyword>
<dbReference type="GO" id="GO:0009279">
    <property type="term" value="C:cell outer membrane"/>
    <property type="evidence" value="ECO:0007669"/>
    <property type="project" value="UniProtKB-UniRule"/>
</dbReference>
<comment type="similarity">
    <text evidence="6">Belongs to the LptE lipoprotein family.</text>
</comment>
<keyword evidence="9" id="KW-1185">Reference proteome</keyword>
<evidence type="ECO:0000313" key="8">
    <source>
        <dbReference type="EMBL" id="KKB63105.1"/>
    </source>
</evidence>
<sequence>MVAGLAMLLAVGACGFQLRGSHNYPFKHLLITGNLSAEMQTRMKRLIESGSDTRIVNTAKDADAILSVSLGRGQNSLSFDVNGVTQEYQLTTSATYSLTSTSGVTLIPQSTLSVNRAMGYNTTYALAKSTESTLLYKDMESDIVDQLLRRLDVVQSMSPARAPAPGVNQRAPLPTPPL</sequence>
<dbReference type="RefSeq" id="WP_024901813.1">
    <property type="nucleotide sequence ID" value="NZ_CADFGU010000006.1"/>
</dbReference>
<evidence type="ECO:0000256" key="5">
    <source>
        <dbReference type="ARBA" id="ARBA00023288"/>
    </source>
</evidence>
<dbReference type="Proteomes" id="UP000033618">
    <property type="component" value="Unassembled WGS sequence"/>
</dbReference>
<dbReference type="Gene3D" id="3.30.160.150">
    <property type="entry name" value="Lipoprotein like domain"/>
    <property type="match status" value="1"/>
</dbReference>
<comment type="function">
    <text evidence="6">Together with LptD, is involved in the assembly of lipopolysaccharide (LPS) at the surface of the outer membrane. Required for the proper assembly of LptD. Binds LPS and may serve as the LPS recognition site at the outer membrane.</text>
</comment>
<comment type="subunit">
    <text evidence="6">Component of the lipopolysaccharide transport and assembly complex. Interacts with LptD.</text>
</comment>
<dbReference type="GO" id="GO:0001530">
    <property type="term" value="F:lipopolysaccharide binding"/>
    <property type="evidence" value="ECO:0007669"/>
    <property type="project" value="TreeGrafter"/>
</dbReference>
<protein>
    <recommendedName>
        <fullName evidence="6">LPS-assembly lipoprotein LptE</fullName>
    </recommendedName>
</protein>
<gene>
    <name evidence="6" type="primary">lptE</name>
    <name evidence="8" type="ORF">WM40_13540</name>
</gene>
<dbReference type="Pfam" id="PF04390">
    <property type="entry name" value="LptE"/>
    <property type="match status" value="1"/>
</dbReference>
<dbReference type="GO" id="GO:0043165">
    <property type="term" value="P:Gram-negative-bacterium-type cell outer membrane assembly"/>
    <property type="evidence" value="ECO:0007669"/>
    <property type="project" value="UniProtKB-UniRule"/>
</dbReference>
<organism evidence="8 9">
    <name type="scientific">Robbsia andropogonis</name>
    <dbReference type="NCBI Taxonomy" id="28092"/>
    <lineage>
        <taxon>Bacteria</taxon>
        <taxon>Pseudomonadati</taxon>
        <taxon>Pseudomonadota</taxon>
        <taxon>Betaproteobacteria</taxon>
        <taxon>Burkholderiales</taxon>
        <taxon>Burkholderiaceae</taxon>
        <taxon>Robbsia</taxon>
    </lineage>
</organism>
<evidence type="ECO:0000256" key="6">
    <source>
        <dbReference type="HAMAP-Rule" id="MF_01186"/>
    </source>
</evidence>
<dbReference type="PANTHER" id="PTHR38098">
    <property type="entry name" value="LPS-ASSEMBLY LIPOPROTEIN LPTE"/>
    <property type="match status" value="1"/>
</dbReference>
<evidence type="ECO:0000256" key="7">
    <source>
        <dbReference type="SAM" id="MobiDB-lite"/>
    </source>
</evidence>
<keyword evidence="4 6" id="KW-0998">Cell outer membrane</keyword>
<accession>A0A0F5JZK5</accession>
<reference evidence="8 9" key="1">
    <citation type="submission" date="2015-03" db="EMBL/GenBank/DDBJ databases">
        <title>Draft Genome Sequence of Burkholderia andropogonis type strain ICMP2807, isolated from Sorghum bicolor.</title>
        <authorList>
            <person name="Lopes-Santos L."/>
            <person name="Castro D.B."/>
            <person name="Ottoboni L.M."/>
            <person name="Park D."/>
            <person name="Weirc B.S."/>
            <person name="Destefano S.A."/>
        </authorList>
    </citation>
    <scope>NUCLEOTIDE SEQUENCE [LARGE SCALE GENOMIC DNA]</scope>
    <source>
        <strain evidence="8 9">ICMP2807</strain>
    </source>
</reference>
<dbReference type="AlphaFoldDB" id="A0A0F5JZK5"/>
<dbReference type="STRING" id="28092.WM40_13540"/>
<evidence type="ECO:0000256" key="2">
    <source>
        <dbReference type="ARBA" id="ARBA00023136"/>
    </source>
</evidence>